<dbReference type="EMBL" id="FNNA01000003">
    <property type="protein sequence ID" value="SDX15043.1"/>
    <property type="molecule type" value="Genomic_DNA"/>
</dbReference>
<accession>A0A1H2ZC08</accession>
<name>A0A1H2ZC08_9RHOB</name>
<gene>
    <name evidence="1" type="ORF">SAMN05444276_10322</name>
</gene>
<proteinExistence type="predicted"/>
<dbReference type="RefSeq" id="WP_036731797.1">
    <property type="nucleotide sequence ID" value="NZ_FNNA01000003.1"/>
</dbReference>
<protein>
    <submittedName>
        <fullName evidence="1">Uncharacterized protein</fullName>
    </submittedName>
</protein>
<evidence type="ECO:0000313" key="2">
    <source>
        <dbReference type="Proteomes" id="UP000182944"/>
    </source>
</evidence>
<keyword evidence="2" id="KW-1185">Reference proteome</keyword>
<reference evidence="2" key="1">
    <citation type="submission" date="2016-10" db="EMBL/GenBank/DDBJ databases">
        <authorList>
            <person name="Varghese N."/>
            <person name="Submissions S."/>
        </authorList>
    </citation>
    <scope>NUCLEOTIDE SEQUENCE [LARGE SCALE GENOMIC DNA]</scope>
    <source>
        <strain evidence="2">DSM 29303</strain>
    </source>
</reference>
<organism evidence="1 2">
    <name type="scientific">Paracoccus sanguinis</name>
    <dbReference type="NCBI Taxonomy" id="1545044"/>
    <lineage>
        <taxon>Bacteria</taxon>
        <taxon>Pseudomonadati</taxon>
        <taxon>Pseudomonadota</taxon>
        <taxon>Alphaproteobacteria</taxon>
        <taxon>Rhodobacterales</taxon>
        <taxon>Paracoccaceae</taxon>
        <taxon>Paracoccus</taxon>
    </lineage>
</organism>
<dbReference type="AlphaFoldDB" id="A0A1H2ZC08"/>
<dbReference type="Proteomes" id="UP000182944">
    <property type="component" value="Unassembled WGS sequence"/>
</dbReference>
<dbReference type="STRING" id="1545044.SAMN05444276_10322"/>
<sequence length="221" mass="25321">MPDPLTFAALKDKQRAIRAGFPQTMGLRVHRAISWIGRAEACGGDDDARFIFLWIAFNAAYADERAFQSVPQGERAAFLGYFERLTALDRDRRIYKAVWQRFSGPVRLLLENRYVFHPFWQHHNGIEGFADWEERFKASAKSFAQAFQSGDTARVLSFVFDRLYVLRNQLVHGGATWNSSINRAQVRDGAAILAFLLPIFADLMMENPADDWGRPFYPVLP</sequence>
<evidence type="ECO:0000313" key="1">
    <source>
        <dbReference type="EMBL" id="SDX15043.1"/>
    </source>
</evidence>